<keyword evidence="1" id="KW-1133">Transmembrane helix</keyword>
<keyword evidence="1" id="KW-0472">Membrane</keyword>
<sequence>MDKKKYFILMPPMLIIGLYLFYFLPANKRPYVFLVPIVFWLIYYTWLFIERIQKKKL</sequence>
<name>A0ABY1KF90_9BACL</name>
<dbReference type="Proteomes" id="UP000186666">
    <property type="component" value="Unassembled WGS sequence"/>
</dbReference>
<evidence type="ECO:0000313" key="2">
    <source>
        <dbReference type="EMBL" id="SIR75109.1"/>
    </source>
</evidence>
<evidence type="ECO:0000313" key="3">
    <source>
        <dbReference type="Proteomes" id="UP000186666"/>
    </source>
</evidence>
<proteinExistence type="predicted"/>
<accession>A0ABY1KF90</accession>
<keyword evidence="3" id="KW-1185">Reference proteome</keyword>
<keyword evidence="1" id="KW-0812">Transmembrane</keyword>
<comment type="caution">
    <text evidence="2">The sequence shown here is derived from an EMBL/GenBank/DDBJ whole genome shotgun (WGS) entry which is preliminary data.</text>
</comment>
<evidence type="ECO:0000256" key="1">
    <source>
        <dbReference type="SAM" id="Phobius"/>
    </source>
</evidence>
<gene>
    <name evidence="2" type="ORF">SAMN05421578_1663</name>
</gene>
<protein>
    <submittedName>
        <fullName evidence="2">Uncharacterized protein</fullName>
    </submittedName>
</protein>
<organism evidence="2 3">
    <name type="scientific">Paenibacillus macquariensis</name>
    <dbReference type="NCBI Taxonomy" id="948756"/>
    <lineage>
        <taxon>Bacteria</taxon>
        <taxon>Bacillati</taxon>
        <taxon>Bacillota</taxon>
        <taxon>Bacilli</taxon>
        <taxon>Bacillales</taxon>
        <taxon>Paenibacillaceae</taxon>
        <taxon>Paenibacillus</taxon>
    </lineage>
</organism>
<feature type="transmembrane region" description="Helical" evidence="1">
    <location>
        <begin position="7"/>
        <end position="25"/>
    </location>
</feature>
<feature type="transmembrane region" description="Helical" evidence="1">
    <location>
        <begin position="31"/>
        <end position="49"/>
    </location>
</feature>
<reference evidence="2 3" key="1">
    <citation type="submission" date="2017-01" db="EMBL/GenBank/DDBJ databases">
        <authorList>
            <person name="Varghese N."/>
            <person name="Submissions S."/>
        </authorList>
    </citation>
    <scope>NUCLEOTIDE SEQUENCE [LARGE SCALE GENOMIC DNA]</scope>
    <source>
        <strain evidence="2 3">ATCC 23464</strain>
    </source>
</reference>
<dbReference type="EMBL" id="FTNK01000066">
    <property type="protein sequence ID" value="SIR75109.1"/>
    <property type="molecule type" value="Genomic_DNA"/>
</dbReference>